<dbReference type="PANTHER" id="PTHR34107:SF4">
    <property type="entry name" value="SLL1222 PROTEIN"/>
    <property type="match status" value="1"/>
</dbReference>
<keyword evidence="2" id="KW-0540">Nuclease</keyword>
<evidence type="ECO:0000259" key="1">
    <source>
        <dbReference type="Pfam" id="PF05685"/>
    </source>
</evidence>
<dbReference type="PANTHER" id="PTHR34107">
    <property type="entry name" value="SLL0198 PROTEIN-RELATED"/>
    <property type="match status" value="1"/>
</dbReference>
<proteinExistence type="predicted"/>
<dbReference type="InterPro" id="IPR012296">
    <property type="entry name" value="Nuclease_put_TT1808"/>
</dbReference>
<dbReference type="Pfam" id="PF05685">
    <property type="entry name" value="Uma2"/>
    <property type="match status" value="1"/>
</dbReference>
<dbReference type="InterPro" id="IPR008538">
    <property type="entry name" value="Uma2"/>
</dbReference>
<evidence type="ECO:0000313" key="2">
    <source>
        <dbReference type="EMBL" id="MFC3995858.1"/>
    </source>
</evidence>
<evidence type="ECO:0000313" key="3">
    <source>
        <dbReference type="Proteomes" id="UP001595847"/>
    </source>
</evidence>
<dbReference type="EMBL" id="JBHSBH010000005">
    <property type="protein sequence ID" value="MFC3995858.1"/>
    <property type="molecule type" value="Genomic_DNA"/>
</dbReference>
<protein>
    <submittedName>
        <fullName evidence="2">Uma2 family endonuclease</fullName>
    </submittedName>
</protein>
<dbReference type="CDD" id="cd06260">
    <property type="entry name" value="DUF820-like"/>
    <property type="match status" value="1"/>
</dbReference>
<name>A0ABV8FKH7_9ACTN</name>
<dbReference type="Gene3D" id="3.90.1570.10">
    <property type="entry name" value="tt1808, chain A"/>
    <property type="match status" value="1"/>
</dbReference>
<keyword evidence="2" id="KW-0378">Hydrolase</keyword>
<organism evidence="2 3">
    <name type="scientific">Nocardiopsis sediminis</name>
    <dbReference type="NCBI Taxonomy" id="1778267"/>
    <lineage>
        <taxon>Bacteria</taxon>
        <taxon>Bacillati</taxon>
        <taxon>Actinomycetota</taxon>
        <taxon>Actinomycetes</taxon>
        <taxon>Streptosporangiales</taxon>
        <taxon>Nocardiopsidaceae</taxon>
        <taxon>Nocardiopsis</taxon>
    </lineage>
</organism>
<dbReference type="RefSeq" id="WP_378531396.1">
    <property type="nucleotide sequence ID" value="NZ_JBHSBH010000005.1"/>
</dbReference>
<comment type="caution">
    <text evidence="2">The sequence shown here is derived from an EMBL/GenBank/DDBJ whole genome shotgun (WGS) entry which is preliminary data.</text>
</comment>
<dbReference type="GO" id="GO:0004519">
    <property type="term" value="F:endonuclease activity"/>
    <property type="evidence" value="ECO:0007669"/>
    <property type="project" value="UniProtKB-KW"/>
</dbReference>
<keyword evidence="2" id="KW-0255">Endonuclease</keyword>
<dbReference type="Proteomes" id="UP001595847">
    <property type="component" value="Unassembled WGS sequence"/>
</dbReference>
<gene>
    <name evidence="2" type="ORF">ACFOVU_08035</name>
</gene>
<reference evidence="3" key="1">
    <citation type="journal article" date="2019" name="Int. J. Syst. Evol. Microbiol.">
        <title>The Global Catalogue of Microorganisms (GCM) 10K type strain sequencing project: providing services to taxonomists for standard genome sequencing and annotation.</title>
        <authorList>
            <consortium name="The Broad Institute Genomics Platform"/>
            <consortium name="The Broad Institute Genome Sequencing Center for Infectious Disease"/>
            <person name="Wu L."/>
            <person name="Ma J."/>
        </authorList>
    </citation>
    <scope>NUCLEOTIDE SEQUENCE [LARGE SCALE GENOMIC DNA]</scope>
    <source>
        <strain evidence="3">TBRC 1826</strain>
    </source>
</reference>
<sequence>MIIDGMESQQGPLTVDTVEDIECFYELVNGRAEIHATPESSHARTVHRLAFHLTNGEPEGRETFTRPVIVLNRERTHFRRPDVVVIDHYPPLDDYITTPPLLAVEVVSSDSVLRDHHTKRGEYAAFGIPSYWIVTVGPFAPSILEFRLGGTEYRCVGEVVGSDVFETDAPFPVKLVPHWLTAGGPWMEHIGGE</sequence>
<feature type="domain" description="Putative restriction endonuclease" evidence="1">
    <location>
        <begin position="24"/>
        <end position="166"/>
    </location>
</feature>
<dbReference type="SUPFAM" id="SSF52980">
    <property type="entry name" value="Restriction endonuclease-like"/>
    <property type="match status" value="1"/>
</dbReference>
<dbReference type="InterPro" id="IPR011335">
    <property type="entry name" value="Restrct_endonuc-II-like"/>
</dbReference>
<accession>A0ABV8FKH7</accession>
<keyword evidence="3" id="KW-1185">Reference proteome</keyword>